<dbReference type="InterPro" id="IPR003961">
    <property type="entry name" value="FN3_dom"/>
</dbReference>
<dbReference type="PANTHER" id="PTHR31594:SF16">
    <property type="entry name" value="SI:CH211-281L24.3"/>
    <property type="match status" value="1"/>
</dbReference>
<dbReference type="InterPro" id="IPR052090">
    <property type="entry name" value="Cytolytic_pore-forming_toxin"/>
</dbReference>
<dbReference type="OrthoDB" id="8954335at2759"/>
<protein>
    <recommendedName>
        <fullName evidence="1">Fibronectin type-III domain-containing protein</fullName>
    </recommendedName>
</protein>
<evidence type="ECO:0000259" key="1">
    <source>
        <dbReference type="PROSITE" id="PS50853"/>
    </source>
</evidence>
<dbReference type="Pfam" id="PF21109">
    <property type="entry name" value="Stonustoxin_helical"/>
    <property type="match status" value="1"/>
</dbReference>
<dbReference type="Proteomes" id="UP000677054">
    <property type="component" value="Unassembled WGS sequence"/>
</dbReference>
<feature type="domain" description="Fibronectin type-III" evidence="1">
    <location>
        <begin position="478"/>
        <end position="559"/>
    </location>
</feature>
<dbReference type="Gene3D" id="2.60.40.10">
    <property type="entry name" value="Immunoglobulins"/>
    <property type="match status" value="1"/>
</dbReference>
<dbReference type="InterPro" id="IPR013783">
    <property type="entry name" value="Ig-like_fold"/>
</dbReference>
<evidence type="ECO:0000313" key="2">
    <source>
        <dbReference type="EMBL" id="CAD7246203.1"/>
    </source>
</evidence>
<dbReference type="InterPro" id="IPR040581">
    <property type="entry name" value="Thioredoxin_11"/>
</dbReference>
<dbReference type="PANTHER" id="PTHR31594">
    <property type="entry name" value="AIG1-TYPE G DOMAIN-CONTAINING PROTEIN"/>
    <property type="match status" value="1"/>
</dbReference>
<organism evidence="2">
    <name type="scientific">Darwinula stevensoni</name>
    <dbReference type="NCBI Taxonomy" id="69355"/>
    <lineage>
        <taxon>Eukaryota</taxon>
        <taxon>Metazoa</taxon>
        <taxon>Ecdysozoa</taxon>
        <taxon>Arthropoda</taxon>
        <taxon>Crustacea</taxon>
        <taxon>Oligostraca</taxon>
        <taxon>Ostracoda</taxon>
        <taxon>Podocopa</taxon>
        <taxon>Podocopida</taxon>
        <taxon>Darwinulocopina</taxon>
        <taxon>Darwinuloidea</taxon>
        <taxon>Darwinulidae</taxon>
        <taxon>Darwinula</taxon>
    </lineage>
</organism>
<name>A0A7R8X9C4_9CRUS</name>
<dbReference type="AlphaFoldDB" id="A0A7R8X9C4"/>
<dbReference type="InterPro" id="IPR056072">
    <property type="entry name" value="SNTX_MACPF/CDC-like_dom"/>
</dbReference>
<dbReference type="Pfam" id="PF24674">
    <property type="entry name" value="MACPF_SNTX"/>
    <property type="match status" value="1"/>
</dbReference>
<reference evidence="2" key="1">
    <citation type="submission" date="2020-11" db="EMBL/GenBank/DDBJ databases">
        <authorList>
            <person name="Tran Van P."/>
        </authorList>
    </citation>
    <scope>NUCLEOTIDE SEQUENCE</scope>
</reference>
<accession>A0A7R8X9C4</accession>
<dbReference type="InterPro" id="IPR036116">
    <property type="entry name" value="FN3_sf"/>
</dbReference>
<proteinExistence type="predicted"/>
<keyword evidence="3" id="KW-1185">Reference proteome</keyword>
<dbReference type="CDD" id="cd00063">
    <property type="entry name" value="FN3"/>
    <property type="match status" value="1"/>
</dbReference>
<gene>
    <name evidence="2" type="ORF">DSTB1V02_LOCUS6060</name>
</gene>
<dbReference type="Pfam" id="PF18078">
    <property type="entry name" value="Thioredoxin_11"/>
    <property type="match status" value="1"/>
</dbReference>
<dbReference type="PROSITE" id="PS50853">
    <property type="entry name" value="FN3"/>
    <property type="match status" value="1"/>
</dbReference>
<sequence length="559" mass="63632">MGTSELACLGRPFLLGSLYDRREDRLVDGMTLWNEETLSKHLRKVPRTSCNFEIIAEDTISKKTSALNIDASLKLSVFSGIVEVSGSGKYLEDRKSSSQQSRITLQYKSTTRYESLTMEQLATEGIQHPNVFKMDIATHVVTGIEYGADAFFVFDRQVSSNKTAQEVRGELNVVIEKLNYFSQRKSLGHSENPTTFQEGLQVFEELSALSREMSVAKRVSLFPLHKLNNKPARSFREISVGIIQEVEDILEAWHDVKVRANDLANSKVSDHFSGIGSQLKIFRSQVDGFKATFQRRIIPTLKAIRGSGENEASLSQIVEEVLQSPFSKRNLSTWVTGKEMEIRTLETLLQFFERVHFALNPVEFCSVISDPGIPYVICFVFGMGHKTDAFLERLSRCLKGKEMDNSSYESEIPTFWFEDQRIMQGLLADMRNFMSFFKANESKPNLRFVVTEKDLKNTSHDILLYEGGVSRRFVPSGIPGAPKALEFTHEKIRLSWKPPRCGLESVEGYRVSYRQLEGKEEWHELMLNEKSEIATITVLTPKKKIVCKRDVTVDYQYVG</sequence>
<dbReference type="SUPFAM" id="SSF49265">
    <property type="entry name" value="Fibronectin type III"/>
    <property type="match status" value="1"/>
</dbReference>
<dbReference type="InterPro" id="IPR048997">
    <property type="entry name" value="Stonustoxin-like_helical"/>
</dbReference>
<evidence type="ECO:0000313" key="3">
    <source>
        <dbReference type="Proteomes" id="UP000677054"/>
    </source>
</evidence>
<dbReference type="EMBL" id="LR900585">
    <property type="protein sequence ID" value="CAD7246203.1"/>
    <property type="molecule type" value="Genomic_DNA"/>
</dbReference>
<dbReference type="EMBL" id="CAJPEV010001068">
    <property type="protein sequence ID" value="CAG0890509.1"/>
    <property type="molecule type" value="Genomic_DNA"/>
</dbReference>